<reference evidence="1" key="1">
    <citation type="submission" date="2023-04" db="EMBL/GenBank/DDBJ databases">
        <title>Draft Genome sequencing of Naganishia species isolated from polar environments using Oxford Nanopore Technology.</title>
        <authorList>
            <person name="Leo P."/>
            <person name="Venkateswaran K."/>
        </authorList>
    </citation>
    <scope>NUCLEOTIDE SEQUENCE</scope>
    <source>
        <strain evidence="1">DBVPG 5303</strain>
    </source>
</reference>
<comment type="caution">
    <text evidence="1">The sequence shown here is derived from an EMBL/GenBank/DDBJ whole genome shotgun (WGS) entry which is preliminary data.</text>
</comment>
<dbReference type="Proteomes" id="UP001234202">
    <property type="component" value="Unassembled WGS sequence"/>
</dbReference>
<proteinExistence type="predicted"/>
<accession>A0ACC2XMB6</accession>
<evidence type="ECO:0000313" key="1">
    <source>
        <dbReference type="EMBL" id="KAJ9124499.1"/>
    </source>
</evidence>
<protein>
    <submittedName>
        <fullName evidence="1">Uncharacterized protein</fullName>
    </submittedName>
</protein>
<gene>
    <name evidence="1" type="ORF">QFC24_003290</name>
</gene>
<evidence type="ECO:0000313" key="2">
    <source>
        <dbReference type="Proteomes" id="UP001234202"/>
    </source>
</evidence>
<dbReference type="EMBL" id="JASBWV010000010">
    <property type="protein sequence ID" value="KAJ9124499.1"/>
    <property type="molecule type" value="Genomic_DNA"/>
</dbReference>
<organism evidence="1 2">
    <name type="scientific">Naganishia onofrii</name>
    <dbReference type="NCBI Taxonomy" id="1851511"/>
    <lineage>
        <taxon>Eukaryota</taxon>
        <taxon>Fungi</taxon>
        <taxon>Dikarya</taxon>
        <taxon>Basidiomycota</taxon>
        <taxon>Agaricomycotina</taxon>
        <taxon>Tremellomycetes</taxon>
        <taxon>Filobasidiales</taxon>
        <taxon>Filobasidiaceae</taxon>
        <taxon>Naganishia</taxon>
    </lineage>
</organism>
<sequence>MGYSFEKKTTDFLLSDPALVDLLDAHHAELRFNQFSPEIAFRLGLALREEFLAKYGDETRPAAEGVKAGLGAVMTIKLFDGQQLFTCAVGKPGATSKSTDLVHSSRYSSTDFETVMPMTPAADNWTWVNGKEAVVKRTGKASFLIGRLFEVQGKKPEDKGFPFPKYACHGGGYPIWMKNNSAGPIGTILVSGLPQAEDHQVDTLVKFLPTLEK</sequence>
<keyword evidence="2" id="KW-1185">Reference proteome</keyword>
<name>A0ACC2XMB6_9TREE</name>